<evidence type="ECO:0000256" key="5">
    <source>
        <dbReference type="ARBA" id="ARBA00023136"/>
    </source>
</evidence>
<feature type="transmembrane region" description="Helical" evidence="7">
    <location>
        <begin position="241"/>
        <end position="263"/>
    </location>
</feature>
<dbReference type="GO" id="GO:0005886">
    <property type="term" value="C:plasma membrane"/>
    <property type="evidence" value="ECO:0007669"/>
    <property type="project" value="UniProtKB-SubCell"/>
</dbReference>
<evidence type="ECO:0000256" key="2">
    <source>
        <dbReference type="ARBA" id="ARBA00022475"/>
    </source>
</evidence>
<gene>
    <name evidence="8" type="ORF">EV378_0724</name>
</gene>
<dbReference type="EMBL" id="SMFZ01000001">
    <property type="protein sequence ID" value="TCK24929.1"/>
    <property type="molecule type" value="Genomic_DNA"/>
</dbReference>
<evidence type="ECO:0000313" key="9">
    <source>
        <dbReference type="Proteomes" id="UP000295560"/>
    </source>
</evidence>
<feature type="transmembrane region" description="Helical" evidence="7">
    <location>
        <begin position="86"/>
        <end position="108"/>
    </location>
</feature>
<dbReference type="Pfam" id="PF09678">
    <property type="entry name" value="Caa3_CtaG"/>
    <property type="match status" value="1"/>
</dbReference>
<protein>
    <submittedName>
        <fullName evidence="8">Cytochrome c oxidase assembly factor CtaG</fullName>
    </submittedName>
</protein>
<dbReference type="RefSeq" id="WP_132421306.1">
    <property type="nucleotide sequence ID" value="NZ_SMFZ01000001.1"/>
</dbReference>
<keyword evidence="5 7" id="KW-0472">Membrane</keyword>
<reference evidence="8 9" key="1">
    <citation type="submission" date="2019-03" db="EMBL/GenBank/DDBJ databases">
        <title>Sequencing the genomes of 1000 actinobacteria strains.</title>
        <authorList>
            <person name="Klenk H.-P."/>
        </authorList>
    </citation>
    <scope>NUCLEOTIDE SEQUENCE [LARGE SCALE GENOMIC DNA]</scope>
    <source>
        <strain evidence="8 9">DSM 44969</strain>
    </source>
</reference>
<feature type="transmembrane region" description="Helical" evidence="7">
    <location>
        <begin position="194"/>
        <end position="221"/>
    </location>
</feature>
<keyword evidence="3 7" id="KW-0812">Transmembrane</keyword>
<feature type="transmembrane region" description="Helical" evidence="7">
    <location>
        <begin position="129"/>
        <end position="149"/>
    </location>
</feature>
<feature type="transmembrane region" description="Helical" evidence="7">
    <location>
        <begin position="53"/>
        <end position="74"/>
    </location>
</feature>
<dbReference type="Proteomes" id="UP000295560">
    <property type="component" value="Unassembled WGS sequence"/>
</dbReference>
<evidence type="ECO:0000256" key="4">
    <source>
        <dbReference type="ARBA" id="ARBA00022989"/>
    </source>
</evidence>
<proteinExistence type="predicted"/>
<feature type="transmembrane region" description="Helical" evidence="7">
    <location>
        <begin position="20"/>
        <end position="41"/>
    </location>
</feature>
<feature type="transmembrane region" description="Helical" evidence="7">
    <location>
        <begin position="161"/>
        <end position="182"/>
    </location>
</feature>
<keyword evidence="2" id="KW-1003">Cell membrane</keyword>
<evidence type="ECO:0000313" key="8">
    <source>
        <dbReference type="EMBL" id="TCK24929.1"/>
    </source>
</evidence>
<name>A0A4R1HXX7_PSEEN</name>
<dbReference type="OrthoDB" id="4528950at2"/>
<evidence type="ECO:0000256" key="1">
    <source>
        <dbReference type="ARBA" id="ARBA00004651"/>
    </source>
</evidence>
<comment type="caution">
    <text evidence="8">The sequence shown here is derived from an EMBL/GenBank/DDBJ whole genome shotgun (WGS) entry which is preliminary data.</text>
</comment>
<feature type="region of interest" description="Disordered" evidence="6">
    <location>
        <begin position="278"/>
        <end position="305"/>
    </location>
</feature>
<comment type="subcellular location">
    <subcellularLocation>
        <location evidence="1">Cell membrane</location>
        <topology evidence="1">Multi-pass membrane protein</topology>
    </subcellularLocation>
</comment>
<keyword evidence="9" id="KW-1185">Reference proteome</keyword>
<evidence type="ECO:0000256" key="6">
    <source>
        <dbReference type="SAM" id="MobiDB-lite"/>
    </source>
</evidence>
<dbReference type="AlphaFoldDB" id="A0A4R1HXX7"/>
<accession>A0A4R1HXX7</accession>
<evidence type="ECO:0000256" key="7">
    <source>
        <dbReference type="SAM" id="Phobius"/>
    </source>
</evidence>
<evidence type="ECO:0000256" key="3">
    <source>
        <dbReference type="ARBA" id="ARBA00022692"/>
    </source>
</evidence>
<dbReference type="InterPro" id="IPR019108">
    <property type="entry name" value="Caa3_assmbl_CtaG-rel"/>
</dbReference>
<sequence length="316" mass="34306">MVHGVAVLPPLTLLRVATAWRFSPGAAAAMAALAGPYAAGVRRLGRPWERRRVAAFAIGVGLVGVVGMSFVGVYDDTLFWVRALQNLLLVMVVPLFLALGAPVTLLAAAVPHRFRPTARRWFHSRAAQVATFPLVVTLVLVLPLLVLYLSPLYEQTLRNAVVSGVVAVVLAVCGFLYFWSRIRVDPTPRAGSHLVTLWITIVEMVADAVLGVVLWLGPLVATAWYVALHRDWGPSLRTDQLLGAGVLWVGGDVVGLPFIGIVLHRFSTEDAQAAQEIDAELDRAEQASADGSGEDTPTARLWWEDDPQIADRFRRG</sequence>
<keyword evidence="4 7" id="KW-1133">Transmembrane helix</keyword>
<organism evidence="8 9">
    <name type="scientific">Pseudonocardia endophytica</name>
    <dbReference type="NCBI Taxonomy" id="401976"/>
    <lineage>
        <taxon>Bacteria</taxon>
        <taxon>Bacillati</taxon>
        <taxon>Actinomycetota</taxon>
        <taxon>Actinomycetes</taxon>
        <taxon>Pseudonocardiales</taxon>
        <taxon>Pseudonocardiaceae</taxon>
        <taxon>Pseudonocardia</taxon>
    </lineage>
</organism>